<evidence type="ECO:0000256" key="1">
    <source>
        <dbReference type="ARBA" id="ARBA00023015"/>
    </source>
</evidence>
<keyword evidence="3" id="KW-0804">Transcription</keyword>
<sequence length="144" mass="16403">MKEYKFEGNFYLYAKLIKRMYESALTKAAATIKLTLPEADVLCFLRENPEFDTARDVALYRDVSRPYVSKAVELLVNKGYLIVSGDKDDRRLQHLTITERGKPAAEVLHKAQYAFYDSVTAKLTQEETSMLLTLIGKCAETLNP</sequence>
<dbReference type="InterPro" id="IPR036388">
    <property type="entry name" value="WH-like_DNA-bd_sf"/>
</dbReference>
<dbReference type="OrthoDB" id="763883at2"/>
<dbReference type="GO" id="GO:0003677">
    <property type="term" value="F:DNA binding"/>
    <property type="evidence" value="ECO:0007669"/>
    <property type="project" value="UniProtKB-KW"/>
</dbReference>
<dbReference type="SUPFAM" id="SSF46785">
    <property type="entry name" value="Winged helix' DNA-binding domain"/>
    <property type="match status" value="1"/>
</dbReference>
<reference evidence="6" key="1">
    <citation type="submission" date="2011-04" db="EMBL/GenBank/DDBJ databases">
        <title>The complete genome of Spirochaeta coccoides DSM 17374.</title>
        <authorList>
            <person name="Lucas S."/>
            <person name="Copeland A."/>
            <person name="Lapidus A."/>
            <person name="Bruce D."/>
            <person name="Goodwin L."/>
            <person name="Pitluck S."/>
            <person name="Peters L."/>
            <person name="Kyrpides N."/>
            <person name="Mavromatis K."/>
            <person name="Pagani I."/>
            <person name="Ivanova N."/>
            <person name="Ovchinnikova G."/>
            <person name="Lu M."/>
            <person name="Detter J.C."/>
            <person name="Tapia R."/>
            <person name="Han C."/>
            <person name="Land M."/>
            <person name="Hauser L."/>
            <person name="Markowitz V."/>
            <person name="Cheng J.-F."/>
            <person name="Hugenholtz P."/>
            <person name="Woyke T."/>
            <person name="Wu D."/>
            <person name="Spring S."/>
            <person name="Schroeder M."/>
            <person name="Brambilla E."/>
            <person name="Klenk H.-P."/>
            <person name="Eisen J.A."/>
        </authorList>
    </citation>
    <scope>NUCLEOTIDE SEQUENCE [LARGE SCALE GENOMIC DNA]</scope>
    <source>
        <strain evidence="6">ATCC BAA-1237 / DSM 17374 / SPN1</strain>
    </source>
</reference>
<dbReference type="STRING" id="760011.Spico_0275"/>
<feature type="domain" description="HTH marR-type" evidence="4">
    <location>
        <begin position="1"/>
        <end position="140"/>
    </location>
</feature>
<reference evidence="5 6" key="2">
    <citation type="journal article" date="2012" name="Stand. Genomic Sci.">
        <title>Complete genome sequence of the termite hindgut bacterium Spirochaeta coccoides type strain (SPN1(T)), reclassification in the genus Sphaerochaeta as Sphaerochaeta coccoides comb. nov. and emendations of the family Spirochaetaceae and the genus Sphaerochaeta.</title>
        <authorList>
            <person name="Abt B."/>
            <person name="Han C."/>
            <person name="Scheuner C."/>
            <person name="Lu M."/>
            <person name="Lapidus A."/>
            <person name="Nolan M."/>
            <person name="Lucas S."/>
            <person name="Hammon N."/>
            <person name="Deshpande S."/>
            <person name="Cheng J.F."/>
            <person name="Tapia R."/>
            <person name="Goodwin L.A."/>
            <person name="Pitluck S."/>
            <person name="Liolios K."/>
            <person name="Pagani I."/>
            <person name="Ivanova N."/>
            <person name="Mavromatis K."/>
            <person name="Mikhailova N."/>
            <person name="Huntemann M."/>
            <person name="Pati A."/>
            <person name="Chen A."/>
            <person name="Palaniappan K."/>
            <person name="Land M."/>
            <person name="Hauser L."/>
            <person name="Brambilla E.M."/>
            <person name="Rohde M."/>
            <person name="Spring S."/>
            <person name="Gronow S."/>
            <person name="Goker M."/>
            <person name="Woyke T."/>
            <person name="Bristow J."/>
            <person name="Eisen J.A."/>
            <person name="Markowitz V."/>
            <person name="Hugenholtz P."/>
            <person name="Kyrpides N.C."/>
            <person name="Klenk H.P."/>
            <person name="Detter J.C."/>
        </authorList>
    </citation>
    <scope>NUCLEOTIDE SEQUENCE [LARGE SCALE GENOMIC DNA]</scope>
    <source>
        <strain evidence="6">ATCC BAA-1237 / DSM 17374 / SPN1</strain>
    </source>
</reference>
<evidence type="ECO:0000256" key="3">
    <source>
        <dbReference type="ARBA" id="ARBA00023163"/>
    </source>
</evidence>
<dbReference type="PANTHER" id="PTHR42756:SF1">
    <property type="entry name" value="TRANSCRIPTIONAL REPRESSOR OF EMRAB OPERON"/>
    <property type="match status" value="1"/>
</dbReference>
<dbReference type="KEGG" id="scc:Spico_0275"/>
<dbReference type="Proteomes" id="UP000007939">
    <property type="component" value="Chromosome"/>
</dbReference>
<dbReference type="PROSITE" id="PS50995">
    <property type="entry name" value="HTH_MARR_2"/>
    <property type="match status" value="1"/>
</dbReference>
<dbReference type="SMART" id="SM00347">
    <property type="entry name" value="HTH_MARR"/>
    <property type="match status" value="1"/>
</dbReference>
<dbReference type="AlphaFoldDB" id="F4GH30"/>
<dbReference type="eggNOG" id="COG1846">
    <property type="taxonomic scope" value="Bacteria"/>
</dbReference>
<dbReference type="InterPro" id="IPR000835">
    <property type="entry name" value="HTH_MarR-typ"/>
</dbReference>
<keyword evidence="6" id="KW-1185">Reference proteome</keyword>
<dbReference type="PANTHER" id="PTHR42756">
    <property type="entry name" value="TRANSCRIPTIONAL REGULATOR, MARR"/>
    <property type="match status" value="1"/>
</dbReference>
<dbReference type="Gene3D" id="1.10.10.10">
    <property type="entry name" value="Winged helix-like DNA-binding domain superfamily/Winged helix DNA-binding domain"/>
    <property type="match status" value="1"/>
</dbReference>
<name>F4GH30_PARC1</name>
<proteinExistence type="predicted"/>
<dbReference type="GO" id="GO:0003700">
    <property type="term" value="F:DNA-binding transcription factor activity"/>
    <property type="evidence" value="ECO:0007669"/>
    <property type="project" value="InterPro"/>
</dbReference>
<organism evidence="5 6">
    <name type="scientific">Parasphaerochaeta coccoides (strain ATCC BAA-1237 / DSM 17374 / SPN1)</name>
    <name type="common">Sphaerochaeta coccoides</name>
    <dbReference type="NCBI Taxonomy" id="760011"/>
    <lineage>
        <taxon>Bacteria</taxon>
        <taxon>Pseudomonadati</taxon>
        <taxon>Spirochaetota</taxon>
        <taxon>Spirochaetia</taxon>
        <taxon>Spirochaetales</taxon>
        <taxon>Sphaerochaetaceae</taxon>
        <taxon>Parasphaerochaeta</taxon>
    </lineage>
</organism>
<evidence type="ECO:0000256" key="2">
    <source>
        <dbReference type="ARBA" id="ARBA00023125"/>
    </source>
</evidence>
<dbReference type="EMBL" id="CP002659">
    <property type="protein sequence ID" value="AEC01505.1"/>
    <property type="molecule type" value="Genomic_DNA"/>
</dbReference>
<dbReference type="InterPro" id="IPR036390">
    <property type="entry name" value="WH_DNA-bd_sf"/>
</dbReference>
<keyword evidence="2" id="KW-0238">DNA-binding</keyword>
<dbReference type="HOGENOM" id="CLU_083287_25_1_12"/>
<evidence type="ECO:0000259" key="4">
    <source>
        <dbReference type="PROSITE" id="PS50995"/>
    </source>
</evidence>
<protein>
    <submittedName>
        <fullName evidence="5">Regulatory protein MarR</fullName>
    </submittedName>
</protein>
<dbReference type="Pfam" id="PF12802">
    <property type="entry name" value="MarR_2"/>
    <property type="match status" value="1"/>
</dbReference>
<dbReference type="PRINTS" id="PR00598">
    <property type="entry name" value="HTHMARR"/>
</dbReference>
<keyword evidence="1" id="KW-0805">Transcription regulation</keyword>
<evidence type="ECO:0000313" key="6">
    <source>
        <dbReference type="Proteomes" id="UP000007939"/>
    </source>
</evidence>
<dbReference type="RefSeq" id="WP_013738901.1">
    <property type="nucleotide sequence ID" value="NC_015436.1"/>
</dbReference>
<evidence type="ECO:0000313" key="5">
    <source>
        <dbReference type="EMBL" id="AEC01505.1"/>
    </source>
</evidence>
<gene>
    <name evidence="5" type="ordered locus">Spico_0275</name>
</gene>
<accession>F4GH30</accession>